<dbReference type="SUPFAM" id="SSF56672">
    <property type="entry name" value="DNA/RNA polymerases"/>
    <property type="match status" value="1"/>
</dbReference>
<keyword evidence="2" id="KW-0418">Kinase</keyword>
<reference evidence="2 3" key="1">
    <citation type="journal article" date="2018" name="Front. Plant Sci.">
        <title>Red Clover (Trifolium pratense) and Zigzag Clover (T. medium) - A Picture of Genomic Similarities and Differences.</title>
        <authorList>
            <person name="Dluhosova J."/>
            <person name="Istvanek J."/>
            <person name="Nedelnik J."/>
            <person name="Repkova J."/>
        </authorList>
    </citation>
    <scope>NUCLEOTIDE SEQUENCE [LARGE SCALE GENOMIC DNA]</scope>
    <source>
        <strain evidence="3">cv. 10/8</strain>
        <tissue evidence="2">Leaf</tissue>
    </source>
</reference>
<feature type="domain" description="Reverse transcriptase" evidence="1">
    <location>
        <begin position="389"/>
        <end position="671"/>
    </location>
</feature>
<accession>A0A392LZ96</accession>
<proteinExistence type="predicted"/>
<dbReference type="EMBL" id="LXQA010000942">
    <property type="protein sequence ID" value="MCH80340.1"/>
    <property type="molecule type" value="Genomic_DNA"/>
</dbReference>
<dbReference type="Pfam" id="PF00078">
    <property type="entry name" value="RVT_1"/>
    <property type="match status" value="1"/>
</dbReference>
<keyword evidence="2" id="KW-0808">Transferase</keyword>
<dbReference type="GO" id="GO:0016301">
    <property type="term" value="F:kinase activity"/>
    <property type="evidence" value="ECO:0007669"/>
    <property type="project" value="UniProtKB-KW"/>
</dbReference>
<organism evidence="2 3">
    <name type="scientific">Trifolium medium</name>
    <dbReference type="NCBI Taxonomy" id="97028"/>
    <lineage>
        <taxon>Eukaryota</taxon>
        <taxon>Viridiplantae</taxon>
        <taxon>Streptophyta</taxon>
        <taxon>Embryophyta</taxon>
        <taxon>Tracheophyta</taxon>
        <taxon>Spermatophyta</taxon>
        <taxon>Magnoliopsida</taxon>
        <taxon>eudicotyledons</taxon>
        <taxon>Gunneridae</taxon>
        <taxon>Pentapetalae</taxon>
        <taxon>rosids</taxon>
        <taxon>fabids</taxon>
        <taxon>Fabales</taxon>
        <taxon>Fabaceae</taxon>
        <taxon>Papilionoideae</taxon>
        <taxon>50 kb inversion clade</taxon>
        <taxon>NPAAA clade</taxon>
        <taxon>Hologalegina</taxon>
        <taxon>IRL clade</taxon>
        <taxon>Trifolieae</taxon>
        <taxon>Trifolium</taxon>
    </lineage>
</organism>
<keyword evidence="3" id="KW-1185">Reference proteome</keyword>
<evidence type="ECO:0000259" key="1">
    <source>
        <dbReference type="PROSITE" id="PS50878"/>
    </source>
</evidence>
<dbReference type="InterPro" id="IPR036691">
    <property type="entry name" value="Endo/exonu/phosph_ase_sf"/>
</dbReference>
<keyword evidence="2" id="KW-0675">Receptor</keyword>
<dbReference type="SUPFAM" id="SSF56219">
    <property type="entry name" value="DNase I-like"/>
    <property type="match status" value="1"/>
</dbReference>
<evidence type="ECO:0000313" key="2">
    <source>
        <dbReference type="EMBL" id="MCH80340.1"/>
    </source>
</evidence>
<dbReference type="PANTHER" id="PTHR46890:SF48">
    <property type="entry name" value="RNA-DIRECTED DNA POLYMERASE"/>
    <property type="match status" value="1"/>
</dbReference>
<name>A0A392LZ96_9FABA</name>
<dbReference type="AlphaFoldDB" id="A0A392LZ96"/>
<dbReference type="PROSITE" id="PS50878">
    <property type="entry name" value="RT_POL"/>
    <property type="match status" value="1"/>
</dbReference>
<dbReference type="Proteomes" id="UP000265520">
    <property type="component" value="Unassembled WGS sequence"/>
</dbReference>
<dbReference type="InterPro" id="IPR000477">
    <property type="entry name" value="RT_dom"/>
</dbReference>
<protein>
    <submittedName>
        <fullName evidence="2">Cysteine-rich receptor-like protein kinase</fullName>
    </submittedName>
</protein>
<dbReference type="Gene3D" id="3.60.10.10">
    <property type="entry name" value="Endonuclease/exonuclease/phosphatase"/>
    <property type="match status" value="1"/>
</dbReference>
<sequence length="695" mass="79479">MVCIQETKIEKVDQWVVRALWGSTNVGFSFRPSVGASGGGGNWCVCGDFNSIRDEEERKGRGSYVRQEDVNLFNSFIEHAELVDLPLCGRSFTWCRGDGVSMSRLDRFLLSEEWCQLWPNCLQIALARGLFDHCPIMLSINEENWGPKPFGMLKCWSEMPGYNAFVKEKWDSFSVYGWGGYVLKEKLKLMKQSLKEWHANHGRNIEGKLKNVKDKMLILDTKGEEGDLSEAEREELRSLSSQMFSLSKLHNSMQWQKSHLFWLKEGDANSNFFHCVMSNRRRGNVIHCIQHNGVQVDSVVGVRQAFFDHFKQHFRRVNVTRPGIENLHFKPISVEEAIELEKPFSEEEVKAAVWECDSFKSPGPDGVSFGFIKDFWEVLKGGFMRFLLEFYSHGKLVKGSNCTFIALVPKVFNPQRVAEFRPISLVESMYKVLAKILANRLKTVIGKVVSETQSAFVKGRQILDGILIVNEVVDDARKRKKEMFMFKVDFEKAYDSVDWSYLEEVMSKMGFQSKWRKWIMECISSVSASVLVNGSPTDEFQFGRGLRQWDPLSPFLFLMAAEELNVMLKAAVDGGLYKGYLMGDTLDQQVHISHLQFADDTLLVGEKSWANIRVLKAILILFELISGLKVNFHKSLLIGVNIIDTWLVDAAAAALDCKIGRVPFMYLALPIGGNPRQLEFWSPLLNRIRKKLLEE</sequence>
<gene>
    <name evidence="2" type="ORF">A2U01_0001107</name>
</gene>
<comment type="caution">
    <text evidence="2">The sequence shown here is derived from an EMBL/GenBank/DDBJ whole genome shotgun (WGS) entry which is preliminary data.</text>
</comment>
<dbReference type="PANTHER" id="PTHR46890">
    <property type="entry name" value="NON-LTR RETROLELEMENT REVERSE TRANSCRIPTASE-LIKE PROTEIN-RELATED"/>
    <property type="match status" value="1"/>
</dbReference>
<dbReference type="InterPro" id="IPR052343">
    <property type="entry name" value="Retrotransposon-Effector_Assoc"/>
</dbReference>
<evidence type="ECO:0000313" key="3">
    <source>
        <dbReference type="Proteomes" id="UP000265520"/>
    </source>
</evidence>
<dbReference type="CDD" id="cd01650">
    <property type="entry name" value="RT_nLTR_like"/>
    <property type="match status" value="1"/>
</dbReference>
<dbReference type="InterPro" id="IPR043502">
    <property type="entry name" value="DNA/RNA_pol_sf"/>
</dbReference>